<dbReference type="GO" id="GO:0015179">
    <property type="term" value="F:L-amino acid transmembrane transporter activity"/>
    <property type="evidence" value="ECO:0007669"/>
    <property type="project" value="TreeGrafter"/>
</dbReference>
<evidence type="ECO:0000256" key="5">
    <source>
        <dbReference type="SAM" id="Phobius"/>
    </source>
</evidence>
<dbReference type="PIRSF" id="PIRSF006060">
    <property type="entry name" value="AA_transporter"/>
    <property type="match status" value="1"/>
</dbReference>
<feature type="transmembrane region" description="Helical" evidence="5">
    <location>
        <begin position="64"/>
        <end position="86"/>
    </location>
</feature>
<evidence type="ECO:0000313" key="9">
    <source>
        <dbReference type="Proteomes" id="UP000309601"/>
    </source>
</evidence>
<evidence type="ECO:0000256" key="2">
    <source>
        <dbReference type="ARBA" id="ARBA00022692"/>
    </source>
</evidence>
<dbReference type="InterPro" id="IPR002293">
    <property type="entry name" value="AA/rel_permease1"/>
</dbReference>
<feature type="transmembrane region" description="Helical" evidence="5">
    <location>
        <begin position="30"/>
        <end position="52"/>
    </location>
</feature>
<sequence length="522" mass="56904">MNSKSVDSKIAESASLKLSDKDTGSSSNQYQYGLTSAIFIIVNSIIGSGIFSTPASVYKHAGSVGLSLMLWLVGGFVSLCGSLMALEFGTGIPVSGGLKNYLERSIPNRRLLGTCFYIFYCTFLQVSTSSAISFANYILLAAGQEVTTWKMRGIAIASVSFAVLIFAFFPRAAMYTNNVFGAIKIIMLLFVIFTGKATLLSSPKLGFGALGGHIKLEEKPDNFDPKTLFHGTKTNAYDISTALLNCIFSYQGYDQVNAILSEVRNPARTLKIAMPVAMAIVTTLNILANVAYFAGVSIAQFRDNGVTVAGSLFLNVFGDKAGNQVLPVLVALSALGHLISMSKSISVVLQVLAKEDVLIFNDIFTTSKPFGSPLAGLCVVWAVTVIFVCAPPPGDAYDFVVSLTSYPYTLMLFFCAVGAFKLRYFDKDWDPPYRAPIVGLILFILACLFLLIAPFIPAEENNSSLPYYLSSVVSLSITMLGVVWYFLKFVLVPFLFRYKLVPIYKDLTDGSRMIRYKRISKE</sequence>
<comment type="subcellular location">
    <subcellularLocation>
        <location evidence="1">Membrane</location>
        <topology evidence="1">Multi-pass membrane protein</topology>
    </subcellularLocation>
</comment>
<feature type="transmembrane region" description="Helical" evidence="5">
    <location>
        <begin position="154"/>
        <end position="173"/>
    </location>
</feature>
<keyword evidence="3 5" id="KW-1133">Transmembrane helix</keyword>
<evidence type="ECO:0000256" key="1">
    <source>
        <dbReference type="ARBA" id="ARBA00004141"/>
    </source>
</evidence>
<feature type="transmembrane region" description="Helical" evidence="5">
    <location>
        <begin position="272"/>
        <end position="294"/>
    </location>
</feature>
<evidence type="ECO:0000313" key="8">
    <source>
        <dbReference type="Proteomes" id="UP000307169"/>
    </source>
</evidence>
<dbReference type="Pfam" id="PF13520">
    <property type="entry name" value="AA_permease_2"/>
    <property type="match status" value="1"/>
</dbReference>
<protein>
    <submittedName>
        <fullName evidence="6 7">Methionine permease</fullName>
    </submittedName>
</protein>
<feature type="transmembrane region" description="Helical" evidence="5">
    <location>
        <begin position="406"/>
        <end position="425"/>
    </location>
</feature>
<dbReference type="EMBL" id="SPRW01000022">
    <property type="protein sequence ID" value="TIC65253.1"/>
    <property type="molecule type" value="Genomic_DNA"/>
</dbReference>
<evidence type="ECO:0000256" key="4">
    <source>
        <dbReference type="ARBA" id="ARBA00023136"/>
    </source>
</evidence>
<feature type="transmembrane region" description="Helical" evidence="5">
    <location>
        <begin position="179"/>
        <end position="199"/>
    </location>
</feature>
<dbReference type="EMBL" id="SPRH01000020">
    <property type="protein sequence ID" value="TIC00841.1"/>
    <property type="molecule type" value="Genomic_DNA"/>
</dbReference>
<feature type="transmembrane region" description="Helical" evidence="5">
    <location>
        <begin position="468"/>
        <end position="487"/>
    </location>
</feature>
<name>A0A4T0PM18_9BASI</name>
<feature type="transmembrane region" description="Helical" evidence="5">
    <location>
        <begin position="325"/>
        <end position="353"/>
    </location>
</feature>
<dbReference type="PANTHER" id="PTHR11785">
    <property type="entry name" value="AMINO ACID TRANSPORTER"/>
    <property type="match status" value="1"/>
</dbReference>
<feature type="transmembrane region" description="Helical" evidence="5">
    <location>
        <begin position="117"/>
        <end position="142"/>
    </location>
</feature>
<dbReference type="InterPro" id="IPR050598">
    <property type="entry name" value="AminoAcid_Transporter"/>
</dbReference>
<gene>
    <name evidence="7" type="ORF">E3Q02_02280</name>
    <name evidence="6" type="ORF">E3Q17_02054</name>
</gene>
<evidence type="ECO:0000313" key="7">
    <source>
        <dbReference type="EMBL" id="TIC65253.1"/>
    </source>
</evidence>
<dbReference type="GO" id="GO:0016020">
    <property type="term" value="C:membrane"/>
    <property type="evidence" value="ECO:0007669"/>
    <property type="project" value="UniProtKB-SubCell"/>
</dbReference>
<organism evidence="6 8">
    <name type="scientific">Wallemia mellicola</name>
    <dbReference type="NCBI Taxonomy" id="1708541"/>
    <lineage>
        <taxon>Eukaryota</taxon>
        <taxon>Fungi</taxon>
        <taxon>Dikarya</taxon>
        <taxon>Basidiomycota</taxon>
        <taxon>Wallemiomycotina</taxon>
        <taxon>Wallemiomycetes</taxon>
        <taxon>Wallemiales</taxon>
        <taxon>Wallemiaceae</taxon>
        <taxon>Wallemia</taxon>
    </lineage>
</organism>
<comment type="caution">
    <text evidence="6">The sequence shown here is derived from an EMBL/GenBank/DDBJ whole genome shotgun (WGS) entry which is preliminary data.</text>
</comment>
<feature type="transmembrane region" description="Helical" evidence="5">
    <location>
        <begin position="437"/>
        <end position="456"/>
    </location>
</feature>
<keyword evidence="4 5" id="KW-0472">Membrane</keyword>
<dbReference type="Gene3D" id="1.20.1740.10">
    <property type="entry name" value="Amino acid/polyamine transporter I"/>
    <property type="match status" value="1"/>
</dbReference>
<accession>A0A4T0PM18</accession>
<keyword evidence="2 5" id="KW-0812">Transmembrane</keyword>
<dbReference type="Proteomes" id="UP000309601">
    <property type="component" value="Unassembled WGS sequence"/>
</dbReference>
<dbReference type="AlphaFoldDB" id="A0A4T0PM18"/>
<dbReference type="Proteomes" id="UP000307169">
    <property type="component" value="Unassembled WGS sequence"/>
</dbReference>
<feature type="transmembrane region" description="Helical" evidence="5">
    <location>
        <begin position="374"/>
        <end position="394"/>
    </location>
</feature>
<evidence type="ECO:0000313" key="6">
    <source>
        <dbReference type="EMBL" id="TIC00841.1"/>
    </source>
</evidence>
<evidence type="ECO:0000256" key="3">
    <source>
        <dbReference type="ARBA" id="ARBA00022989"/>
    </source>
</evidence>
<dbReference type="PANTHER" id="PTHR11785:SF382">
    <property type="entry name" value="LOW-AFFINITY METHIONINE PERMEASE"/>
    <property type="match status" value="1"/>
</dbReference>
<proteinExistence type="predicted"/>
<reference evidence="8 9" key="1">
    <citation type="submission" date="2019-03" db="EMBL/GenBank/DDBJ databases">
        <title>Sequencing 25 genomes of Wallemia mellicola.</title>
        <authorList>
            <person name="Gostincar C."/>
        </authorList>
    </citation>
    <scope>NUCLEOTIDE SEQUENCE [LARGE SCALE GENOMIC DNA]</scope>
    <source>
        <strain evidence="6 8">EXF-1262</strain>
        <strain evidence="7 9">EXF-1274</strain>
    </source>
</reference>